<evidence type="ECO:0000256" key="12">
    <source>
        <dbReference type="ARBA" id="ARBA00048418"/>
    </source>
</evidence>
<feature type="domain" description="HEN1 double-stranded RNA binding" evidence="14">
    <location>
        <begin position="364"/>
        <end position="509"/>
    </location>
</feature>
<dbReference type="AlphaFoldDB" id="A0A6J0PSE0"/>
<organism evidence="17 18">
    <name type="scientific">Elaeis guineensis var. tenera</name>
    <name type="common">Oil palm</name>
    <dbReference type="NCBI Taxonomy" id="51953"/>
    <lineage>
        <taxon>Eukaryota</taxon>
        <taxon>Viridiplantae</taxon>
        <taxon>Streptophyta</taxon>
        <taxon>Embryophyta</taxon>
        <taxon>Tracheophyta</taxon>
        <taxon>Spermatophyta</taxon>
        <taxon>Magnoliopsida</taxon>
        <taxon>Liliopsida</taxon>
        <taxon>Arecaceae</taxon>
        <taxon>Arecoideae</taxon>
        <taxon>Cocoseae</taxon>
        <taxon>Elaeidinae</taxon>
        <taxon>Elaeis</taxon>
    </lineage>
</organism>
<evidence type="ECO:0000313" key="20">
    <source>
        <dbReference type="RefSeq" id="XP_019711112.1"/>
    </source>
</evidence>
<evidence type="ECO:0000259" key="13">
    <source>
        <dbReference type="Pfam" id="PF08242"/>
    </source>
</evidence>
<evidence type="ECO:0000256" key="7">
    <source>
        <dbReference type="ARBA" id="ARBA00022723"/>
    </source>
</evidence>
<dbReference type="GO" id="GO:0005737">
    <property type="term" value="C:cytoplasm"/>
    <property type="evidence" value="ECO:0007669"/>
    <property type="project" value="TreeGrafter"/>
</dbReference>
<evidence type="ECO:0000259" key="15">
    <source>
        <dbReference type="Pfam" id="PF18441"/>
    </source>
</evidence>
<dbReference type="InterPro" id="IPR040813">
    <property type="entry name" value="Hen1_Lam_C"/>
</dbReference>
<dbReference type="PANTHER" id="PTHR21404:SF3">
    <property type="entry name" value="SMALL RNA 2'-O-METHYLTRANSFERASE"/>
    <property type="match status" value="1"/>
</dbReference>
<keyword evidence="8" id="KW-0460">Magnesium</keyword>
<accession>A0A6J0PSE0</accession>
<evidence type="ECO:0000256" key="3">
    <source>
        <dbReference type="ARBA" id="ARBA00021330"/>
    </source>
</evidence>
<dbReference type="RefSeq" id="XP_019711112.1">
    <property type="nucleotide sequence ID" value="XM_019855553.2"/>
</dbReference>
<dbReference type="EC" id="2.1.1.386" evidence="11"/>
<dbReference type="PANTHER" id="PTHR21404">
    <property type="entry name" value="HEN1"/>
    <property type="match status" value="1"/>
</dbReference>
<keyword evidence="4" id="KW-0489">Methyltransferase</keyword>
<gene>
    <name evidence="18 19 20 21 22" type="primary">LOC105059809</name>
</gene>
<dbReference type="FunFam" id="3.40.50.150:FF:000215">
    <property type="entry name" value="Hua enhancer1"/>
    <property type="match status" value="1"/>
</dbReference>
<evidence type="ECO:0000256" key="5">
    <source>
        <dbReference type="ARBA" id="ARBA00022679"/>
    </source>
</evidence>
<evidence type="ECO:0000259" key="14">
    <source>
        <dbReference type="Pfam" id="PF17842"/>
    </source>
</evidence>
<dbReference type="GO" id="GO:0001510">
    <property type="term" value="P:RNA methylation"/>
    <property type="evidence" value="ECO:0007669"/>
    <property type="project" value="InterPro"/>
</dbReference>
<dbReference type="InterPro" id="IPR056755">
    <property type="entry name" value="DSRM_2"/>
</dbReference>
<sequence length="954" mass="106165">MGTQESLAVAAKRPTPTPKALIYQKFGSKACYRTEEILQSADNDCLGLVIPQQTNSVYRCYLDLPELSVTSDTFSRKKDAEQAAAQIAIEKLGIQSTINNPTPQEAWNELVARVSGVFTDEFLSSSHPLIGHFRVAFGRVGDYYGMLPISAIAACDVKANNLCKIIDPKTESDPLSVTSLILKAVKMSGSICLTDGKLWIQKQGPYSPEALQSLLDRYSVSMGCIQLEAIHIPCSIEEHVETLTLDVSDNQYYLDEIAKKLNVADSSQILVSRTVGKASSEMKLYFPNLEAPFLASISSDIHANVEGNIKMEPILNKRASYLSCQNIYGDAILANIGYKWKSPDLFYEDISLCSYYRMLLNKVPDGYYKLSREAILAAELPTSFTPRSNWKGPTPRDLLCVFCRQHRLSEPIFSVRSLSSPETSSELSEMCKKSKSSKLNEEIEMADGGAADVIDKDMGKSGSFRCEVKILSRSQEPIVVCSLADTYRKENDAIQSSAFKVLVWLNKLFKQLDMPMEKLFSFGCAEDINVYPLNFSREFATCLSIYGVKQNYSLKRCSSLGSLCINQPHIKQENGMILLNIEGRDSGVFPSPGSLTCISYVVALVRKGESSKYCLESNDEFEFEIGTGAVINQLEACVTQLSVNQAAQFSIELPSKDLILAAAGESAKHLSRSNLWNCYLDYTVKVLRVSEALEDRMEQALFSPPLSKQRVQFAVAHINESRATTLVDFGCGSGSLLELLLEHTTTIEKIVGVDLSRKGLIRAAKILHQKLSSNSLMQTSIRTAVLYDGSITDFDARLYGFDVGTCLEVIEHMEEDQACLFGDVVLSSFCPNALIVSTPNYEYNSILHRSTIPNKEDDSEEKSAPCKFRNHDHKFEWTREQFNRWATDLALRHNYSVEFSGVGGSGDVEPGFASQIAVFRRNSSREAGKCWKMEESSQPYELIWEWTDSSRSAL</sequence>
<dbReference type="KEGG" id="egu:105059809"/>
<dbReference type="Pfam" id="PF21224">
    <property type="entry name" value="Hen1_LCD"/>
    <property type="match status" value="1"/>
</dbReference>
<feature type="domain" description="dsRNA binding" evidence="16">
    <location>
        <begin position="23"/>
        <end position="93"/>
    </location>
</feature>
<dbReference type="SUPFAM" id="SSF53335">
    <property type="entry name" value="S-adenosyl-L-methionine-dependent methyltransferases"/>
    <property type="match status" value="1"/>
</dbReference>
<name>A0A6J0PSE0_ELAGV</name>
<dbReference type="OrthoDB" id="2154311at2759"/>
<dbReference type="Gene3D" id="3.40.50.150">
    <property type="entry name" value="Vaccinia Virus protein VP39"/>
    <property type="match status" value="1"/>
</dbReference>
<dbReference type="RefSeq" id="XP_029116211.1">
    <property type="nucleotide sequence ID" value="XM_029260378.1"/>
</dbReference>
<dbReference type="RefSeq" id="XP_073100783.1">
    <property type="nucleotide sequence ID" value="XM_073244682.1"/>
</dbReference>
<dbReference type="InterPro" id="IPR026610">
    <property type="entry name" value="Hen1"/>
</dbReference>
<feature type="domain" description="Small RNA 2'-O-methyltransferase Hen1 La-motif C-terminal" evidence="15">
    <location>
        <begin position="225"/>
        <end position="362"/>
    </location>
</feature>
<dbReference type="Proteomes" id="UP000504607">
    <property type="component" value="Unplaced"/>
</dbReference>
<dbReference type="GO" id="GO:0046872">
    <property type="term" value="F:metal ion binding"/>
    <property type="evidence" value="ECO:0007669"/>
    <property type="project" value="UniProtKB-KW"/>
</dbReference>
<reference evidence="18 19" key="1">
    <citation type="submission" date="2025-04" db="UniProtKB">
        <authorList>
            <consortium name="RefSeq"/>
        </authorList>
    </citation>
    <scope>IDENTIFICATION</scope>
</reference>
<keyword evidence="6" id="KW-0949">S-adenosyl-L-methionine</keyword>
<evidence type="ECO:0000313" key="19">
    <source>
        <dbReference type="RefSeq" id="XP_019711111.1"/>
    </source>
</evidence>
<dbReference type="GO" id="GO:0030422">
    <property type="term" value="P:siRNA processing"/>
    <property type="evidence" value="ECO:0007669"/>
    <property type="project" value="TreeGrafter"/>
</dbReference>
<dbReference type="RefSeq" id="XP_019711111.1">
    <property type="nucleotide sequence ID" value="XM_019855552.2"/>
</dbReference>
<keyword evidence="7" id="KW-0479">Metal-binding</keyword>
<proteinExistence type="inferred from homology"/>
<dbReference type="GO" id="GO:0003723">
    <property type="term" value="F:RNA binding"/>
    <property type="evidence" value="ECO:0007669"/>
    <property type="project" value="UniProtKB-KW"/>
</dbReference>
<dbReference type="InterPro" id="IPR013217">
    <property type="entry name" value="Methyltransf_12"/>
</dbReference>
<protein>
    <recommendedName>
        <fullName evidence="3">Small RNA 2'-O-methyltransferase</fullName>
        <ecNumber evidence="11">2.1.1.386</ecNumber>
    </recommendedName>
</protein>
<dbReference type="Pfam" id="PF08242">
    <property type="entry name" value="Methyltransf_12"/>
    <property type="match status" value="1"/>
</dbReference>
<comment type="cofactor">
    <cofactor evidence="1">
        <name>Mg(2+)</name>
        <dbReference type="ChEBI" id="CHEBI:18420"/>
    </cofactor>
</comment>
<comment type="similarity">
    <text evidence="2">Belongs to the methyltransferase superfamily. HEN1 family.</text>
</comment>
<feature type="domain" description="Methyltransferase type 12" evidence="13">
    <location>
        <begin position="727"/>
        <end position="818"/>
    </location>
</feature>
<dbReference type="RefSeq" id="XP_073100784.1">
    <property type="nucleotide sequence ID" value="XM_073244683.1"/>
</dbReference>
<evidence type="ECO:0000313" key="17">
    <source>
        <dbReference type="Proteomes" id="UP000504607"/>
    </source>
</evidence>
<dbReference type="Gene3D" id="3.30.160.20">
    <property type="match status" value="1"/>
</dbReference>
<evidence type="ECO:0000256" key="4">
    <source>
        <dbReference type="ARBA" id="ARBA00022603"/>
    </source>
</evidence>
<dbReference type="Pfam" id="PF18441">
    <property type="entry name" value="Hen1_Lam_C"/>
    <property type="match status" value="1"/>
</dbReference>
<keyword evidence="9" id="KW-0694">RNA-binding</keyword>
<evidence type="ECO:0000256" key="9">
    <source>
        <dbReference type="ARBA" id="ARBA00022884"/>
    </source>
</evidence>
<dbReference type="RefSeq" id="XP_019711108.1">
    <property type="nucleotide sequence ID" value="XM_019855549.2"/>
</dbReference>
<dbReference type="InterPro" id="IPR040870">
    <property type="entry name" value="HEN1_dsRBD2"/>
</dbReference>
<comment type="catalytic activity">
    <reaction evidence="12">
        <text>small RNA 3'-end nucleotide + S-adenosyl-L-methionine = small RNA 3'-end 2'-O-methylnucleotide + S-adenosyl-L-homocysteine + H(+)</text>
        <dbReference type="Rhea" id="RHEA:37887"/>
        <dbReference type="Rhea" id="RHEA-COMP:10415"/>
        <dbReference type="Rhea" id="RHEA-COMP:10416"/>
        <dbReference type="ChEBI" id="CHEBI:15378"/>
        <dbReference type="ChEBI" id="CHEBI:57856"/>
        <dbReference type="ChEBI" id="CHEBI:59789"/>
        <dbReference type="ChEBI" id="CHEBI:74896"/>
        <dbReference type="ChEBI" id="CHEBI:74898"/>
        <dbReference type="EC" id="2.1.1.386"/>
    </reaction>
</comment>
<dbReference type="GO" id="GO:0005634">
    <property type="term" value="C:nucleus"/>
    <property type="evidence" value="ECO:0007669"/>
    <property type="project" value="TreeGrafter"/>
</dbReference>
<evidence type="ECO:0000259" key="16">
    <source>
        <dbReference type="Pfam" id="PF24995"/>
    </source>
</evidence>
<keyword evidence="10" id="KW-0943">RNA-mediated gene silencing</keyword>
<dbReference type="RefSeq" id="XP_073100782.1">
    <property type="nucleotide sequence ID" value="XM_073244681.1"/>
</dbReference>
<evidence type="ECO:0000256" key="6">
    <source>
        <dbReference type="ARBA" id="ARBA00022691"/>
    </source>
</evidence>
<evidence type="ECO:0000256" key="8">
    <source>
        <dbReference type="ARBA" id="ARBA00022842"/>
    </source>
</evidence>
<dbReference type="SUPFAM" id="SSF54768">
    <property type="entry name" value="dsRNA-binding domain-like"/>
    <property type="match status" value="1"/>
</dbReference>
<dbReference type="GO" id="GO:0090486">
    <property type="term" value="F:small RNA 2'-O-methyltransferase activity"/>
    <property type="evidence" value="ECO:0007669"/>
    <property type="project" value="UniProtKB-EC"/>
</dbReference>
<evidence type="ECO:0000256" key="11">
    <source>
        <dbReference type="ARBA" id="ARBA00035025"/>
    </source>
</evidence>
<evidence type="ECO:0000313" key="18">
    <source>
        <dbReference type="RefSeq" id="XP_019711108.1"/>
    </source>
</evidence>
<dbReference type="InterPro" id="IPR029063">
    <property type="entry name" value="SAM-dependent_MTases_sf"/>
</dbReference>
<dbReference type="RefSeq" id="XP_073100780.1">
    <property type="nucleotide sequence ID" value="XM_073244679.1"/>
</dbReference>
<dbReference type="RefSeq" id="XP_029116212.1">
    <property type="nucleotide sequence ID" value="XM_029260379.1"/>
</dbReference>
<evidence type="ECO:0000313" key="22">
    <source>
        <dbReference type="RefSeq" id="XP_029116212.1"/>
    </source>
</evidence>
<keyword evidence="5" id="KW-0808">Transferase</keyword>
<dbReference type="GeneID" id="105059809"/>
<evidence type="ECO:0000313" key="21">
    <source>
        <dbReference type="RefSeq" id="XP_029116211.1"/>
    </source>
</evidence>
<evidence type="ECO:0000256" key="1">
    <source>
        <dbReference type="ARBA" id="ARBA00001946"/>
    </source>
</evidence>
<keyword evidence="17" id="KW-1185">Reference proteome</keyword>
<dbReference type="Pfam" id="PF24995">
    <property type="entry name" value="DSRM_2"/>
    <property type="match status" value="1"/>
</dbReference>
<dbReference type="Pfam" id="PF17842">
    <property type="entry name" value="dsRBD2"/>
    <property type="match status" value="1"/>
</dbReference>
<evidence type="ECO:0000256" key="2">
    <source>
        <dbReference type="ARBA" id="ARBA00009026"/>
    </source>
</evidence>
<evidence type="ECO:0000256" key="10">
    <source>
        <dbReference type="ARBA" id="ARBA00023158"/>
    </source>
</evidence>
<dbReference type="RefSeq" id="XP_073100781.1">
    <property type="nucleotide sequence ID" value="XM_073244680.1"/>
</dbReference>